<feature type="transmembrane region" description="Helical" evidence="6">
    <location>
        <begin position="156"/>
        <end position="180"/>
    </location>
</feature>
<dbReference type="PANTHER" id="PTHR10283:SF82">
    <property type="entry name" value="SOLUTE CARRIER FAMILY 13 MEMBER 2"/>
    <property type="match status" value="1"/>
</dbReference>
<feature type="transmembrane region" description="Helical" evidence="6">
    <location>
        <begin position="292"/>
        <end position="311"/>
    </location>
</feature>
<dbReference type="Proteomes" id="UP000492821">
    <property type="component" value="Unassembled WGS sequence"/>
</dbReference>
<comment type="subcellular location">
    <subcellularLocation>
        <location evidence="1">Membrane</location>
        <topology evidence="1">Multi-pass membrane protein</topology>
    </subcellularLocation>
</comment>
<feature type="transmembrane region" description="Helical" evidence="6">
    <location>
        <begin position="38"/>
        <end position="59"/>
    </location>
</feature>
<reference evidence="7" key="1">
    <citation type="journal article" date="2013" name="Genetics">
        <title>The draft genome and transcriptome of Panagrellus redivivus are shaped by the harsh demands of a free-living lifestyle.</title>
        <authorList>
            <person name="Srinivasan J."/>
            <person name="Dillman A.R."/>
            <person name="Macchietto M.G."/>
            <person name="Heikkinen L."/>
            <person name="Lakso M."/>
            <person name="Fracchia K.M."/>
            <person name="Antoshechkin I."/>
            <person name="Mortazavi A."/>
            <person name="Wong G."/>
            <person name="Sternberg P.W."/>
        </authorList>
    </citation>
    <scope>NUCLEOTIDE SEQUENCE [LARGE SCALE GENOMIC DNA]</scope>
    <source>
        <strain evidence="7">MT8872</strain>
    </source>
</reference>
<evidence type="ECO:0000256" key="6">
    <source>
        <dbReference type="SAM" id="Phobius"/>
    </source>
</evidence>
<keyword evidence="7" id="KW-1185">Reference proteome</keyword>
<feature type="transmembrane region" description="Helical" evidence="6">
    <location>
        <begin position="253"/>
        <end position="272"/>
    </location>
</feature>
<feature type="transmembrane region" description="Helical" evidence="6">
    <location>
        <begin position="79"/>
        <end position="112"/>
    </location>
</feature>
<dbReference type="InterPro" id="IPR001898">
    <property type="entry name" value="SLC13A/DASS"/>
</dbReference>
<evidence type="ECO:0000256" key="2">
    <source>
        <dbReference type="ARBA" id="ARBA00006772"/>
    </source>
</evidence>
<evidence type="ECO:0000256" key="5">
    <source>
        <dbReference type="ARBA" id="ARBA00023136"/>
    </source>
</evidence>
<dbReference type="GO" id="GO:0015137">
    <property type="term" value="F:citrate transmembrane transporter activity"/>
    <property type="evidence" value="ECO:0007669"/>
    <property type="project" value="TreeGrafter"/>
</dbReference>
<evidence type="ECO:0000313" key="8">
    <source>
        <dbReference type="WBParaSite" id="Pan_g7274.t1"/>
    </source>
</evidence>
<feature type="transmembrane region" description="Helical" evidence="6">
    <location>
        <begin position="373"/>
        <end position="403"/>
    </location>
</feature>
<feature type="transmembrane region" description="Helical" evidence="6">
    <location>
        <begin position="332"/>
        <end position="351"/>
    </location>
</feature>
<sequence>MSFFWVTEVVPLAVTALIPLVLYPLLGVAKATDVANTYFSDSNFVFFGSMVMAAAVEAGRLHERIALRILNITGSNPRWLMLGFMCATNLLSLWISNTGTTAMMVPIMLAVIRELENCRKFDDPEAHLKHIEPQHVTDEIDIDSIPSDIRRVYKGLLLSICFTASIGGTGTLIGTGSNVILSGFLEEKYGSNNPVTFSSWILFAFPQMIAMFIVCWIWLQICFIGLRKRDMSGEDTISRTLKKKYEQLGPIRYEERSILVVFVALIILWLFRHPKFIPGWGDLFRDEYVSDGTVAITASVLLFILPADNPIKTKPKEGQYRTIMTWAIMKEKFAWSTLLLLGGGYGMAYGVESSGLSHLISQKLSGIDNLPDWLFVCIACVLVTSLSEFSSNVATASIFVPMVQSIAVEKNVNPLKYMLPVTLSTSFAFMFPAGVPPNAIVFGTHMLSVLDMFLGGCMLNICALIFTQLTMMTVANAVFDLNTLPEWAIPANTTAIPHA</sequence>
<name>A0A7E4W612_PANRE</name>
<evidence type="ECO:0000256" key="1">
    <source>
        <dbReference type="ARBA" id="ARBA00004141"/>
    </source>
</evidence>
<keyword evidence="5 6" id="KW-0472">Membrane</keyword>
<dbReference type="GO" id="GO:0005886">
    <property type="term" value="C:plasma membrane"/>
    <property type="evidence" value="ECO:0007669"/>
    <property type="project" value="TreeGrafter"/>
</dbReference>
<dbReference type="GO" id="GO:0015141">
    <property type="term" value="F:succinate transmembrane transporter activity"/>
    <property type="evidence" value="ECO:0007669"/>
    <property type="project" value="TreeGrafter"/>
</dbReference>
<feature type="transmembrane region" description="Helical" evidence="6">
    <location>
        <begin position="200"/>
        <end position="219"/>
    </location>
</feature>
<keyword evidence="3 6" id="KW-0812">Transmembrane</keyword>
<reference evidence="8" key="2">
    <citation type="submission" date="2020-10" db="UniProtKB">
        <authorList>
            <consortium name="WormBaseParasite"/>
        </authorList>
    </citation>
    <scope>IDENTIFICATION</scope>
</reference>
<evidence type="ECO:0000256" key="3">
    <source>
        <dbReference type="ARBA" id="ARBA00022692"/>
    </source>
</evidence>
<dbReference type="PANTHER" id="PTHR10283">
    <property type="entry name" value="SOLUTE CARRIER FAMILY 13 MEMBER"/>
    <property type="match status" value="1"/>
</dbReference>
<feature type="transmembrane region" description="Helical" evidence="6">
    <location>
        <begin position="415"/>
        <end position="433"/>
    </location>
</feature>
<keyword evidence="4 6" id="KW-1133">Transmembrane helix</keyword>
<dbReference type="Pfam" id="PF00939">
    <property type="entry name" value="Na_sulph_symp"/>
    <property type="match status" value="1"/>
</dbReference>
<organism evidence="7 8">
    <name type="scientific">Panagrellus redivivus</name>
    <name type="common">Microworm</name>
    <dbReference type="NCBI Taxonomy" id="6233"/>
    <lineage>
        <taxon>Eukaryota</taxon>
        <taxon>Metazoa</taxon>
        <taxon>Ecdysozoa</taxon>
        <taxon>Nematoda</taxon>
        <taxon>Chromadorea</taxon>
        <taxon>Rhabditida</taxon>
        <taxon>Tylenchina</taxon>
        <taxon>Panagrolaimomorpha</taxon>
        <taxon>Panagrolaimoidea</taxon>
        <taxon>Panagrolaimidae</taxon>
        <taxon>Panagrellus</taxon>
    </lineage>
</organism>
<protein>
    <submittedName>
        <fullName evidence="8">CitMHS domain-containing protein</fullName>
    </submittedName>
</protein>
<dbReference type="AlphaFoldDB" id="A0A7E4W612"/>
<feature type="transmembrane region" description="Helical" evidence="6">
    <location>
        <begin position="439"/>
        <end position="466"/>
    </location>
</feature>
<evidence type="ECO:0000256" key="4">
    <source>
        <dbReference type="ARBA" id="ARBA00022989"/>
    </source>
</evidence>
<evidence type="ECO:0000313" key="7">
    <source>
        <dbReference type="Proteomes" id="UP000492821"/>
    </source>
</evidence>
<dbReference type="WBParaSite" id="Pan_g7274.t1">
    <property type="protein sequence ID" value="Pan_g7274.t1"/>
    <property type="gene ID" value="Pan_g7274"/>
</dbReference>
<comment type="similarity">
    <text evidence="2">Belongs to the SLC13A/DASS transporter (TC 2.A.47) family. NADC subfamily.</text>
</comment>
<proteinExistence type="inferred from homology"/>
<accession>A0A7E4W612</accession>
<feature type="transmembrane region" description="Helical" evidence="6">
    <location>
        <begin position="6"/>
        <end position="26"/>
    </location>
</feature>